<dbReference type="SUPFAM" id="SSF53448">
    <property type="entry name" value="Nucleotide-diphospho-sugar transferases"/>
    <property type="match status" value="1"/>
</dbReference>
<reference evidence="1" key="1">
    <citation type="submission" date="2022-04" db="EMBL/GenBank/DDBJ databases">
        <title>Consumption of N2O by Flavobacterium azooxidireducens sp. nov. isolated from Decomposing Leaf Litter of Phragmites australis (Cav.).</title>
        <authorList>
            <person name="Behrendt U."/>
            <person name="Spanner T."/>
            <person name="Augustin J."/>
            <person name="Horn M.A."/>
            <person name="Kolb S."/>
            <person name="Ulrich A."/>
        </authorList>
    </citation>
    <scope>NUCLEOTIDE SEQUENCE</scope>
    <source>
        <strain evidence="1">IGB 4-14</strain>
    </source>
</reference>
<evidence type="ECO:0008006" key="3">
    <source>
        <dbReference type="Google" id="ProtNLM"/>
    </source>
</evidence>
<evidence type="ECO:0000313" key="2">
    <source>
        <dbReference type="Proteomes" id="UP000830583"/>
    </source>
</evidence>
<evidence type="ECO:0000313" key="1">
    <source>
        <dbReference type="EMBL" id="UPQ80742.1"/>
    </source>
</evidence>
<gene>
    <name evidence="1" type="ORF">M0M57_07855</name>
</gene>
<sequence>MKQKEIFRFWVLSFGNLQLISLFLKCNKASMFKPFKILNREPIRFVVAIPTINRADLLNEALINYFNDFKETPIVICDNGNQEIISRQHNYDILRPETNLGVAKSWNLLMEFAEKQKATHVLMLNDDVYLGKTETQIQSVLQIWKKMDFINSYQQWSSYILTVQAWKEFGKFDENIFPAYFEDNDAYYRMKLLDMNMVYTEKLNPVIFRNSMTIEKDASLNENFFKNRRYYIQKWGGAPDQEKFSIPFNGNLDCIMN</sequence>
<dbReference type="EMBL" id="CP096205">
    <property type="protein sequence ID" value="UPQ80742.1"/>
    <property type="molecule type" value="Genomic_DNA"/>
</dbReference>
<accession>A0ABY4KIV3</accession>
<name>A0ABY4KIV3_9FLAO</name>
<keyword evidence="2" id="KW-1185">Reference proteome</keyword>
<dbReference type="Gene3D" id="3.90.550.10">
    <property type="entry name" value="Spore Coat Polysaccharide Biosynthesis Protein SpsA, Chain A"/>
    <property type="match status" value="1"/>
</dbReference>
<dbReference type="InterPro" id="IPR029044">
    <property type="entry name" value="Nucleotide-diphossugar_trans"/>
</dbReference>
<organism evidence="1 2">
    <name type="scientific">Flavobacterium azooxidireducens</name>
    <dbReference type="NCBI Taxonomy" id="1871076"/>
    <lineage>
        <taxon>Bacteria</taxon>
        <taxon>Pseudomonadati</taxon>
        <taxon>Bacteroidota</taxon>
        <taxon>Flavobacteriia</taxon>
        <taxon>Flavobacteriales</taxon>
        <taxon>Flavobacteriaceae</taxon>
        <taxon>Flavobacterium</taxon>
    </lineage>
</organism>
<protein>
    <recommendedName>
        <fullName evidence="3">Glycosyltransferase 2-like domain-containing protein</fullName>
    </recommendedName>
</protein>
<proteinExistence type="predicted"/>
<dbReference type="Proteomes" id="UP000830583">
    <property type="component" value="Chromosome"/>
</dbReference>
<dbReference type="RefSeq" id="WP_248436627.1">
    <property type="nucleotide sequence ID" value="NZ_CP096205.1"/>
</dbReference>